<dbReference type="AlphaFoldDB" id="A0A2U8GMM0"/>
<keyword evidence="11 14" id="KW-0472">Membrane</keyword>
<dbReference type="InterPro" id="IPR037066">
    <property type="entry name" value="Plug_dom_sf"/>
</dbReference>
<dbReference type="PANTHER" id="PTHR32552">
    <property type="entry name" value="FERRICHROME IRON RECEPTOR-RELATED"/>
    <property type="match status" value="1"/>
</dbReference>
<evidence type="ECO:0000256" key="6">
    <source>
        <dbReference type="ARBA" id="ARBA00022692"/>
    </source>
</evidence>
<keyword evidence="8" id="KW-0408">Iron</keyword>
<dbReference type="GO" id="GO:0009279">
    <property type="term" value="C:cell outer membrane"/>
    <property type="evidence" value="ECO:0007669"/>
    <property type="project" value="UniProtKB-SubCell"/>
</dbReference>
<dbReference type="EMBL" id="CP022187">
    <property type="protein sequence ID" value="AWI74872.1"/>
    <property type="molecule type" value="Genomic_DNA"/>
</dbReference>
<evidence type="ECO:0000256" key="14">
    <source>
        <dbReference type="PROSITE-ProRule" id="PRU01360"/>
    </source>
</evidence>
<feature type="domain" description="TonB-dependent receptor plug" evidence="18">
    <location>
        <begin position="48"/>
        <end position="156"/>
    </location>
</feature>
<dbReference type="CDD" id="cd01347">
    <property type="entry name" value="ligand_gated_channel"/>
    <property type="match status" value="1"/>
</dbReference>
<feature type="domain" description="TonB-dependent receptor-like beta-barrel" evidence="17">
    <location>
        <begin position="274"/>
        <end position="665"/>
    </location>
</feature>
<evidence type="ECO:0000256" key="9">
    <source>
        <dbReference type="ARBA" id="ARBA00023065"/>
    </source>
</evidence>
<evidence type="ECO:0000256" key="7">
    <source>
        <dbReference type="ARBA" id="ARBA00022729"/>
    </source>
</evidence>
<evidence type="ECO:0000256" key="1">
    <source>
        <dbReference type="ARBA" id="ARBA00004571"/>
    </source>
</evidence>
<evidence type="ECO:0000256" key="2">
    <source>
        <dbReference type="ARBA" id="ARBA00009810"/>
    </source>
</evidence>
<feature type="chain" id="PRO_5016084937" evidence="16">
    <location>
        <begin position="23"/>
        <end position="701"/>
    </location>
</feature>
<dbReference type="InterPro" id="IPR000531">
    <property type="entry name" value="Beta-barrel_TonB"/>
</dbReference>
<evidence type="ECO:0000256" key="15">
    <source>
        <dbReference type="RuleBase" id="RU003357"/>
    </source>
</evidence>
<evidence type="ECO:0000256" key="11">
    <source>
        <dbReference type="ARBA" id="ARBA00023136"/>
    </source>
</evidence>
<evidence type="ECO:0000313" key="19">
    <source>
        <dbReference type="EMBL" id="AWI74872.1"/>
    </source>
</evidence>
<sequence>MYCSPKISLVCLAIAAAFPAAASDAAGGEAPILDEISVTATREERKTADVPQAIAVVGKEALAEKKMFNMKEALQEIPGVLIDSKNGGFDARLIIRGAGLKAAYGIREIMVLRDGVPLSDPDSFTRLDFVDTQDIERIEVAKGPGNLFASGSAGGAIQVFSKSVFDTTANNAKVGFGTDGTENYHLRHGIVGERHALAVTATHRKMDNDWRSWNAFDTTQTSLKHGWILTEQDVLESELSYAEANMQLPGAMDQTLFESFKRTGEQEDTSEAWKNSGRYSKVWFFNSRLEMERGDFTFKPRFYYNTWYHYHPVTGLINETRDWVVNLGTDLEASWNHGNGTLVGGVTARKEEVPDSVKYQYRDVLTTPGGRIRSTLSDAKGELASTSTSSSVLSAVYLQESWRPGPRWIVDAGFRYDVIRMEDETNEIKRYDYASGKYVAGDGFAKTEKTFRLPAPKLAVSYRLNDAINLFAMVAQAGQVPSSGEISSNPDLDAPVSRNVEFGIKGRSRDWQFDASAYSTTVEDEIVQVNTGGVTEYANAGKTDKKGVELSGSFNLGGGFDVGGHYAWSDYTYDSFSEPVRVGGSVVNQDRSGNTLPFVPRHQYGVFIGWKSASGWHARLAGLNWGEYWLDNANTEKYDGWDWVTNLSVGYERDQHSLTLNVDNLFDKRYAFEVKKDASGKVTYTAASPRQVMLTYRYAFR</sequence>
<evidence type="ECO:0000313" key="20">
    <source>
        <dbReference type="Proteomes" id="UP000244930"/>
    </source>
</evidence>
<dbReference type="InterPro" id="IPR036942">
    <property type="entry name" value="Beta-barrel_TonB_sf"/>
</dbReference>
<keyword evidence="10 15" id="KW-0798">TonB box</keyword>
<comment type="subcellular location">
    <subcellularLocation>
        <location evidence="1 14">Cell outer membrane</location>
        <topology evidence="1 14">Multi-pass membrane protein</topology>
    </subcellularLocation>
</comment>
<evidence type="ECO:0000256" key="13">
    <source>
        <dbReference type="ARBA" id="ARBA00023237"/>
    </source>
</evidence>
<evidence type="ECO:0000256" key="3">
    <source>
        <dbReference type="ARBA" id="ARBA00022448"/>
    </source>
</evidence>
<dbReference type="SUPFAM" id="SSF56935">
    <property type="entry name" value="Porins"/>
    <property type="match status" value="1"/>
</dbReference>
<organism evidence="19 20">
    <name type="scientific">Parazoarcus communis</name>
    <dbReference type="NCBI Taxonomy" id="41977"/>
    <lineage>
        <taxon>Bacteria</taxon>
        <taxon>Pseudomonadati</taxon>
        <taxon>Pseudomonadota</taxon>
        <taxon>Betaproteobacteria</taxon>
        <taxon>Rhodocyclales</taxon>
        <taxon>Zoogloeaceae</taxon>
        <taxon>Parazoarcus</taxon>
    </lineage>
</organism>
<reference evidence="19 20" key="1">
    <citation type="submission" date="2017-06" db="EMBL/GenBank/DDBJ databases">
        <title>Azoarcus.</title>
        <authorList>
            <person name="Woo J.-H."/>
            <person name="Kim H.-S."/>
        </authorList>
    </citation>
    <scope>NUCLEOTIDE SEQUENCE [LARGE SCALE GENOMIC DNA]</scope>
    <source>
        <strain evidence="19 20">TSPY31</strain>
    </source>
</reference>
<keyword evidence="7 16" id="KW-0732">Signal</keyword>
<dbReference type="InterPro" id="IPR039426">
    <property type="entry name" value="TonB-dep_rcpt-like"/>
</dbReference>
<feature type="signal peptide" evidence="16">
    <location>
        <begin position="1"/>
        <end position="22"/>
    </location>
</feature>
<evidence type="ECO:0000256" key="12">
    <source>
        <dbReference type="ARBA" id="ARBA00023170"/>
    </source>
</evidence>
<dbReference type="Pfam" id="PF00593">
    <property type="entry name" value="TonB_dep_Rec_b-barrel"/>
    <property type="match status" value="1"/>
</dbReference>
<proteinExistence type="inferred from homology"/>
<evidence type="ECO:0000259" key="17">
    <source>
        <dbReference type="Pfam" id="PF00593"/>
    </source>
</evidence>
<dbReference type="PROSITE" id="PS52016">
    <property type="entry name" value="TONB_DEPENDENT_REC_3"/>
    <property type="match status" value="1"/>
</dbReference>
<keyword evidence="4 14" id="KW-1134">Transmembrane beta strand</keyword>
<dbReference type="Pfam" id="PF07715">
    <property type="entry name" value="Plug"/>
    <property type="match status" value="1"/>
</dbReference>
<accession>A0A2U8GMM0</accession>
<dbReference type="Proteomes" id="UP000244930">
    <property type="component" value="Chromosome"/>
</dbReference>
<keyword evidence="13 14" id="KW-0998">Cell outer membrane</keyword>
<evidence type="ECO:0000259" key="18">
    <source>
        <dbReference type="Pfam" id="PF07715"/>
    </source>
</evidence>
<dbReference type="PANTHER" id="PTHR32552:SF68">
    <property type="entry name" value="FERRICHROME OUTER MEMBRANE TRANSPORTER_PHAGE RECEPTOR"/>
    <property type="match status" value="1"/>
</dbReference>
<dbReference type="RefSeq" id="WP_108948580.1">
    <property type="nucleotide sequence ID" value="NZ_CP022187.1"/>
</dbReference>
<keyword evidence="3 14" id="KW-0813">Transport</keyword>
<dbReference type="Gene3D" id="2.40.170.20">
    <property type="entry name" value="TonB-dependent receptor, beta-barrel domain"/>
    <property type="match status" value="1"/>
</dbReference>
<keyword evidence="12 19" id="KW-0675">Receptor</keyword>
<keyword evidence="5" id="KW-0410">Iron transport</keyword>
<name>A0A2U8GMM0_9RHOO</name>
<evidence type="ECO:0000256" key="16">
    <source>
        <dbReference type="SAM" id="SignalP"/>
    </source>
</evidence>
<comment type="similarity">
    <text evidence="2 14 15">Belongs to the TonB-dependent receptor family.</text>
</comment>
<evidence type="ECO:0000256" key="10">
    <source>
        <dbReference type="ARBA" id="ARBA00023077"/>
    </source>
</evidence>
<evidence type="ECO:0000256" key="5">
    <source>
        <dbReference type="ARBA" id="ARBA00022496"/>
    </source>
</evidence>
<keyword evidence="20" id="KW-1185">Reference proteome</keyword>
<protein>
    <submittedName>
        <fullName evidence="19">TonB-dependent receptor</fullName>
    </submittedName>
</protein>
<dbReference type="KEGG" id="acom:CEW83_06265"/>
<gene>
    <name evidence="19" type="ORF">CEW83_06265</name>
</gene>
<keyword evidence="6 14" id="KW-0812">Transmembrane</keyword>
<keyword evidence="9" id="KW-0406">Ion transport</keyword>
<dbReference type="InterPro" id="IPR012910">
    <property type="entry name" value="Plug_dom"/>
</dbReference>
<evidence type="ECO:0000256" key="4">
    <source>
        <dbReference type="ARBA" id="ARBA00022452"/>
    </source>
</evidence>
<evidence type="ECO:0000256" key="8">
    <source>
        <dbReference type="ARBA" id="ARBA00023004"/>
    </source>
</evidence>
<dbReference type="Gene3D" id="2.170.130.10">
    <property type="entry name" value="TonB-dependent receptor, plug domain"/>
    <property type="match status" value="1"/>
</dbReference>
<dbReference type="GO" id="GO:0015344">
    <property type="term" value="F:siderophore uptake transmembrane transporter activity"/>
    <property type="evidence" value="ECO:0007669"/>
    <property type="project" value="TreeGrafter"/>
</dbReference>